<keyword evidence="2" id="KW-0732">Signal</keyword>
<evidence type="ECO:0000256" key="2">
    <source>
        <dbReference type="SAM" id="SignalP"/>
    </source>
</evidence>
<evidence type="ECO:0000313" key="3">
    <source>
        <dbReference type="EMBL" id="RAY10937.1"/>
    </source>
</evidence>
<dbReference type="EMBL" id="QLYX01000023">
    <property type="protein sequence ID" value="RAY10937.1"/>
    <property type="molecule type" value="Genomic_DNA"/>
</dbReference>
<feature type="signal peptide" evidence="2">
    <location>
        <begin position="1"/>
        <end position="24"/>
    </location>
</feature>
<evidence type="ECO:0000256" key="1">
    <source>
        <dbReference type="SAM" id="MobiDB-lite"/>
    </source>
</evidence>
<organism evidence="3 4">
    <name type="scientific">Actinomadura craniellae</name>
    <dbReference type="NCBI Taxonomy" id="2231787"/>
    <lineage>
        <taxon>Bacteria</taxon>
        <taxon>Bacillati</taxon>
        <taxon>Actinomycetota</taxon>
        <taxon>Actinomycetes</taxon>
        <taxon>Streptosporangiales</taxon>
        <taxon>Thermomonosporaceae</taxon>
        <taxon>Actinomadura</taxon>
    </lineage>
</organism>
<name>A0A365GVU0_9ACTN</name>
<evidence type="ECO:0008006" key="5">
    <source>
        <dbReference type="Google" id="ProtNLM"/>
    </source>
</evidence>
<feature type="chain" id="PRO_5039156426" description="DUF732 domain-containing protein" evidence="2">
    <location>
        <begin position="25"/>
        <end position="193"/>
    </location>
</feature>
<proteinExistence type="predicted"/>
<feature type="compositionally biased region" description="Low complexity" evidence="1">
    <location>
        <begin position="38"/>
        <end position="52"/>
    </location>
</feature>
<sequence length="193" mass="20162">MPPAPRPNPPLLAAALTLALALLAGCGTTPNRPPAQPAPNAAQSTEEAAFARAAGLPAAEATDALTRGEAFCRGEEPGTPPTLDTLIEQAHDPVYATAVTRLCPKHLPLLHQAKGGFTEGTHRVGKGGSDITPGQYRTTHRNLHGCSWHRWTPSGRTIDKATTTTAPQGVTLTIAPTDGGLTTENCGNWIRTQ</sequence>
<dbReference type="AlphaFoldDB" id="A0A365GVU0"/>
<dbReference type="RefSeq" id="WP_111872009.1">
    <property type="nucleotide sequence ID" value="NZ_QLYX01000023.1"/>
</dbReference>
<reference evidence="3 4" key="1">
    <citation type="submission" date="2018-06" db="EMBL/GenBank/DDBJ databases">
        <title>Actinomadura craniellae sp. nov. isolated from marine sponge Craniella sp.</title>
        <authorList>
            <person name="Li L."/>
            <person name="Xu Q.H."/>
            <person name="Lin H.W."/>
            <person name="Lu Y.H."/>
        </authorList>
    </citation>
    <scope>NUCLEOTIDE SEQUENCE [LARGE SCALE GENOMIC DNA]</scope>
    <source>
        <strain evidence="3 4">LHW63021</strain>
    </source>
</reference>
<gene>
    <name evidence="3" type="ORF">DPM19_32905</name>
</gene>
<evidence type="ECO:0000313" key="4">
    <source>
        <dbReference type="Proteomes" id="UP000251891"/>
    </source>
</evidence>
<protein>
    <recommendedName>
        <fullName evidence="5">DUF732 domain-containing protein</fullName>
    </recommendedName>
</protein>
<comment type="caution">
    <text evidence="3">The sequence shown here is derived from an EMBL/GenBank/DDBJ whole genome shotgun (WGS) entry which is preliminary data.</text>
</comment>
<dbReference type="PROSITE" id="PS51257">
    <property type="entry name" value="PROKAR_LIPOPROTEIN"/>
    <property type="match status" value="1"/>
</dbReference>
<keyword evidence="4" id="KW-1185">Reference proteome</keyword>
<accession>A0A365GVU0</accession>
<dbReference type="OrthoDB" id="166978at2"/>
<feature type="region of interest" description="Disordered" evidence="1">
    <location>
        <begin position="29"/>
        <end position="52"/>
    </location>
</feature>
<dbReference type="Proteomes" id="UP000251891">
    <property type="component" value="Unassembled WGS sequence"/>
</dbReference>